<dbReference type="Gene3D" id="3.40.50.1910">
    <property type="match status" value="1"/>
</dbReference>
<evidence type="ECO:0000256" key="3">
    <source>
        <dbReference type="ARBA" id="ARBA00022448"/>
    </source>
</evidence>
<evidence type="ECO:0000256" key="4">
    <source>
        <dbReference type="ARBA" id="ARBA00022927"/>
    </source>
</evidence>
<proteinExistence type="inferred from homology"/>
<accession>A0A646QDT7</accession>
<evidence type="ECO:0000256" key="1">
    <source>
        <dbReference type="ARBA" id="ARBA00004184"/>
    </source>
</evidence>
<evidence type="ECO:0000313" key="7">
    <source>
        <dbReference type="EMBL" id="MUP40421.1"/>
    </source>
</evidence>
<keyword evidence="5" id="KW-0472">Membrane</keyword>
<dbReference type="Gene3D" id="3.90.830.10">
    <property type="entry name" value="Syntaxin Binding Protein 1, Chain A, domain 2"/>
    <property type="match status" value="1"/>
</dbReference>
<evidence type="ECO:0000256" key="5">
    <source>
        <dbReference type="ARBA" id="ARBA00023136"/>
    </source>
</evidence>
<dbReference type="FunFam" id="3.40.50.2060:FF:000003">
    <property type="entry name" value="vacuolar protein sorting-associated protein 45 isoform X1"/>
    <property type="match status" value="1"/>
</dbReference>
<dbReference type="Gene3D" id="3.40.50.2060">
    <property type="match status" value="1"/>
</dbReference>
<dbReference type="GO" id="GO:0016192">
    <property type="term" value="P:vesicle-mediated transport"/>
    <property type="evidence" value="ECO:0007669"/>
    <property type="project" value="InterPro"/>
</dbReference>
<reference evidence="7" key="1">
    <citation type="submission" date="2018-11" db="EMBL/GenBank/DDBJ databases">
        <title>Venom-gland transcriptomics and venom proteomics of the Florida green centipede (Hemiscolopendra marginata) reveal sex-based variation in a centipede venom.</title>
        <authorList>
            <person name="Nystrom G.S."/>
            <person name="Ward M.J."/>
            <person name="Ellsworth S.A."/>
            <person name="Rokyta D.R."/>
        </authorList>
    </citation>
    <scope>NUCLEOTIDE SEQUENCE</scope>
    <source>
        <tissue evidence="7">Venom gland</tissue>
    </source>
</reference>
<dbReference type="AlphaFoldDB" id="A0A646QDT7"/>
<sequence length="562" mass="64239">MNVITAVKLYVSKMIEESGPGMKVLLLDREMTSIVSMVYAQSEILQKEVFLFERIDTGGLREAMKHLKCIAFLRPTKENVELLSQELKSPKYGLYYIYFSNVVSKSDVKVLAEADEQELVREVQEFYGDFIAISPYLFSFNIVGCYVGMNWDPVHLQRTVQGLISVMLALKKCPVIRYQNSSELAKRLSENIRQVISKETALFDFRRSDASPLLLILDRRIDAVTPLLNQWTYQAMVHELIGINNNRVNLSKVPGITKELQEVVLSSEHDKFYGDNVYQNFGEIAALIKELMDEFQKKAKSQQRVESIADMKAFVENYPQFKKMSGTVAKHVTVIGELSRLVSLYKLLEVSEAEQELACHSEHSQSLQKIRQLINSDKVRHLDAARLVMLYALTYERHSNNDITGLVEILKRKNVDEKLCKMVYALLEFGGAHANQGDLINPQNPVAITKKILKGLKGVENIYTQHTPLLKEIVEDLLKGKLRETTYPYLGNYLKEKPQEVIIFMIGGTTYEESLIIHQLNKNNPSTRILLGGTHVHNTRSFLDEVSRATQGLIRRSARHHW</sequence>
<comment type="similarity">
    <text evidence="2">Belongs to the STXBP/unc-18/SEC1 family.</text>
</comment>
<keyword evidence="4" id="KW-0653">Protein transport</keyword>
<protein>
    <recommendedName>
        <fullName evidence="6">Vacuolar protein sorting-associated protein 45</fullName>
    </recommendedName>
</protein>
<evidence type="ECO:0000256" key="6">
    <source>
        <dbReference type="ARBA" id="ARBA00073001"/>
    </source>
</evidence>
<comment type="subcellular location">
    <subcellularLocation>
        <location evidence="1">Endomembrane system</location>
        <topology evidence="1">Peripheral membrane protein</topology>
    </subcellularLocation>
</comment>
<dbReference type="Gene3D" id="1.25.40.60">
    <property type="match status" value="1"/>
</dbReference>
<dbReference type="InterPro" id="IPR027482">
    <property type="entry name" value="Sec1-like_dom2"/>
</dbReference>
<evidence type="ECO:0000256" key="2">
    <source>
        <dbReference type="ARBA" id="ARBA00009884"/>
    </source>
</evidence>
<dbReference type="GO" id="GO:0015031">
    <property type="term" value="P:protein transport"/>
    <property type="evidence" value="ECO:0007669"/>
    <property type="project" value="UniProtKB-KW"/>
</dbReference>
<keyword evidence="3" id="KW-0813">Transport</keyword>
<organism evidence="7">
    <name type="scientific">Hemiscolopendra marginata</name>
    <dbReference type="NCBI Taxonomy" id="943146"/>
    <lineage>
        <taxon>Eukaryota</taxon>
        <taxon>Metazoa</taxon>
        <taxon>Ecdysozoa</taxon>
        <taxon>Arthropoda</taxon>
        <taxon>Myriapoda</taxon>
        <taxon>Chilopoda</taxon>
        <taxon>Pleurostigmophora</taxon>
        <taxon>Scolopendromorpha</taxon>
        <taxon>Scolopendridae</taxon>
        <taxon>Hemiscolopendra</taxon>
    </lineage>
</organism>
<dbReference type="GO" id="GO:0031410">
    <property type="term" value="C:cytoplasmic vesicle"/>
    <property type="evidence" value="ECO:0007669"/>
    <property type="project" value="UniProtKB-ARBA"/>
</dbReference>
<dbReference type="Pfam" id="PF00995">
    <property type="entry name" value="Sec1"/>
    <property type="match status" value="1"/>
</dbReference>
<dbReference type="InterPro" id="IPR001619">
    <property type="entry name" value="Sec1-like"/>
</dbReference>
<dbReference type="SUPFAM" id="SSF56815">
    <property type="entry name" value="Sec1/munc18-like (SM) proteins"/>
    <property type="match status" value="1"/>
</dbReference>
<dbReference type="InterPro" id="IPR036045">
    <property type="entry name" value="Sec1-like_sf"/>
</dbReference>
<dbReference type="GO" id="GO:0012505">
    <property type="term" value="C:endomembrane system"/>
    <property type="evidence" value="ECO:0007669"/>
    <property type="project" value="UniProtKB-SubCell"/>
</dbReference>
<name>A0A646QDT7_9MYRI</name>
<dbReference type="PANTHER" id="PTHR11679">
    <property type="entry name" value="VESICLE PROTEIN SORTING-ASSOCIATED"/>
    <property type="match status" value="1"/>
</dbReference>
<dbReference type="InterPro" id="IPR043154">
    <property type="entry name" value="Sec-1-like_dom1"/>
</dbReference>
<dbReference type="InterPro" id="IPR043127">
    <property type="entry name" value="Sec-1-like_dom3a"/>
</dbReference>
<dbReference type="PIRSF" id="PIRSF005715">
    <property type="entry name" value="VPS45_Sec1"/>
    <property type="match status" value="1"/>
</dbReference>
<dbReference type="EMBL" id="GHBY01000244">
    <property type="protein sequence ID" value="MUP40421.1"/>
    <property type="molecule type" value="Transcribed_RNA"/>
</dbReference>
<dbReference type="FunFam" id="3.90.830.10:FF:000002">
    <property type="entry name" value="Vacuolar protein sorting-associated protein 45"/>
    <property type="match status" value="1"/>
</dbReference>